<keyword evidence="3" id="KW-1185">Reference proteome</keyword>
<dbReference type="EMBL" id="CAJVQB010018751">
    <property type="protein sequence ID" value="CAG8788698.1"/>
    <property type="molecule type" value="Genomic_DNA"/>
</dbReference>
<comment type="caution">
    <text evidence="2">The sequence shown here is derived from an EMBL/GenBank/DDBJ whole genome shotgun (WGS) entry which is preliminary data.</text>
</comment>
<evidence type="ECO:0000256" key="1">
    <source>
        <dbReference type="SAM" id="Coils"/>
    </source>
</evidence>
<accession>A0ABN7VNF9</accession>
<evidence type="ECO:0000313" key="2">
    <source>
        <dbReference type="EMBL" id="CAG8788698.1"/>
    </source>
</evidence>
<evidence type="ECO:0000313" key="3">
    <source>
        <dbReference type="Proteomes" id="UP000789901"/>
    </source>
</evidence>
<keyword evidence="1" id="KW-0175">Coiled coil</keyword>
<proteinExistence type="predicted"/>
<gene>
    <name evidence="2" type="ORF">GMARGA_LOCUS20873</name>
</gene>
<feature type="coiled-coil region" evidence="1">
    <location>
        <begin position="20"/>
        <end position="61"/>
    </location>
</feature>
<name>A0ABN7VNF9_GIGMA</name>
<protein>
    <submittedName>
        <fullName evidence="2">44457_t:CDS:1</fullName>
    </submittedName>
</protein>
<dbReference type="Proteomes" id="UP000789901">
    <property type="component" value="Unassembled WGS sequence"/>
</dbReference>
<organism evidence="2 3">
    <name type="scientific">Gigaspora margarita</name>
    <dbReference type="NCBI Taxonomy" id="4874"/>
    <lineage>
        <taxon>Eukaryota</taxon>
        <taxon>Fungi</taxon>
        <taxon>Fungi incertae sedis</taxon>
        <taxon>Mucoromycota</taxon>
        <taxon>Glomeromycotina</taxon>
        <taxon>Glomeromycetes</taxon>
        <taxon>Diversisporales</taxon>
        <taxon>Gigasporaceae</taxon>
        <taxon>Gigaspora</taxon>
    </lineage>
</organism>
<reference evidence="2 3" key="1">
    <citation type="submission" date="2021-06" db="EMBL/GenBank/DDBJ databases">
        <authorList>
            <person name="Kallberg Y."/>
            <person name="Tangrot J."/>
            <person name="Rosling A."/>
        </authorList>
    </citation>
    <scope>NUCLEOTIDE SEQUENCE [LARGE SCALE GENOMIC DNA]</scope>
    <source>
        <strain evidence="2 3">120-4 pot B 10/14</strain>
    </source>
</reference>
<sequence>LPSVSEDDFEFLDIQMNNLLKKFEDHILHLENKIKKQDEEYKKQKEKLKKLTEESKRKHKAM</sequence>
<feature type="non-terminal residue" evidence="2">
    <location>
        <position position="1"/>
    </location>
</feature>